<evidence type="ECO:0000256" key="1">
    <source>
        <dbReference type="SAM" id="SignalP"/>
    </source>
</evidence>
<dbReference type="AlphaFoldDB" id="A0A328WWV9"/>
<keyword evidence="1" id="KW-0732">Signal</keyword>
<comment type="caution">
    <text evidence="2">The sequence shown here is derived from an EMBL/GenBank/DDBJ whole genome shotgun (WGS) entry which is preliminary data.</text>
</comment>
<name>A0A328WWV9_9FLAO</name>
<dbReference type="OrthoDB" id="5526158at2"/>
<gene>
    <name evidence="2" type="ORF">B0I10_103216</name>
</gene>
<accession>A0A328WWV9</accession>
<evidence type="ECO:0000313" key="3">
    <source>
        <dbReference type="Proteomes" id="UP000249518"/>
    </source>
</evidence>
<dbReference type="Proteomes" id="UP000249518">
    <property type="component" value="Unassembled WGS sequence"/>
</dbReference>
<sequence length="127" mass="14131">MKFILKLFVLALLLQSFQCDDNNSDPITSEQLSFKKQEIIDYIASFECYNSENCNTITFGVKPCGGPVEYLTFPSSINLNELEVMVESYNQLNLEYNIQTNAVSDCAVVQPPQTVECANGGCVIVVN</sequence>
<evidence type="ECO:0000313" key="2">
    <source>
        <dbReference type="EMBL" id="RAR49795.1"/>
    </source>
</evidence>
<dbReference type="RefSeq" id="WP_112085232.1">
    <property type="nucleotide sequence ID" value="NZ_QLSV01000003.1"/>
</dbReference>
<proteinExistence type="predicted"/>
<organism evidence="2 3">
    <name type="scientific">Flavobacterium lacus</name>
    <dbReference type="NCBI Taxonomy" id="1353778"/>
    <lineage>
        <taxon>Bacteria</taxon>
        <taxon>Pseudomonadati</taxon>
        <taxon>Bacteroidota</taxon>
        <taxon>Flavobacteriia</taxon>
        <taxon>Flavobacteriales</taxon>
        <taxon>Flavobacteriaceae</taxon>
        <taxon>Flavobacterium</taxon>
    </lineage>
</organism>
<protein>
    <submittedName>
        <fullName evidence="2">Uncharacterized protein</fullName>
    </submittedName>
</protein>
<feature type="signal peptide" evidence="1">
    <location>
        <begin position="1"/>
        <end position="21"/>
    </location>
</feature>
<feature type="chain" id="PRO_5016353755" evidence="1">
    <location>
        <begin position="22"/>
        <end position="127"/>
    </location>
</feature>
<dbReference type="EMBL" id="QLSV01000003">
    <property type="protein sequence ID" value="RAR49795.1"/>
    <property type="molecule type" value="Genomic_DNA"/>
</dbReference>
<keyword evidence="3" id="KW-1185">Reference proteome</keyword>
<reference evidence="2 3" key="1">
    <citation type="submission" date="2018-06" db="EMBL/GenBank/DDBJ databases">
        <title>Genomic Encyclopedia of Type Strains, Phase III (KMG-III): the genomes of soil and plant-associated and newly described type strains.</title>
        <authorList>
            <person name="Whitman W."/>
        </authorList>
    </citation>
    <scope>NUCLEOTIDE SEQUENCE [LARGE SCALE GENOMIC DNA]</scope>
    <source>
        <strain evidence="2 3">CGMCC 1.12504</strain>
    </source>
</reference>